<comment type="caution">
    <text evidence="2">The sequence shown here is derived from an EMBL/GenBank/DDBJ whole genome shotgun (WGS) entry which is preliminary data.</text>
</comment>
<feature type="compositionally biased region" description="Basic and acidic residues" evidence="1">
    <location>
        <begin position="99"/>
        <end position="134"/>
    </location>
</feature>
<feature type="region of interest" description="Disordered" evidence="1">
    <location>
        <begin position="1"/>
        <end position="78"/>
    </location>
</feature>
<evidence type="ECO:0000313" key="3">
    <source>
        <dbReference type="Proteomes" id="UP001165082"/>
    </source>
</evidence>
<feature type="compositionally biased region" description="Acidic residues" evidence="1">
    <location>
        <begin position="21"/>
        <end position="34"/>
    </location>
</feature>
<dbReference type="EMBL" id="BRXZ01000499">
    <property type="protein sequence ID" value="GMI12881.1"/>
    <property type="molecule type" value="Genomic_DNA"/>
</dbReference>
<feature type="compositionally biased region" description="Basic and acidic residues" evidence="1">
    <location>
        <begin position="1"/>
        <end position="10"/>
    </location>
</feature>
<proteinExistence type="predicted"/>
<dbReference type="AlphaFoldDB" id="A0A9W7FIY6"/>
<dbReference type="Proteomes" id="UP001165082">
    <property type="component" value="Unassembled WGS sequence"/>
</dbReference>
<organism evidence="2 3">
    <name type="scientific">Triparma retinervis</name>
    <dbReference type="NCBI Taxonomy" id="2557542"/>
    <lineage>
        <taxon>Eukaryota</taxon>
        <taxon>Sar</taxon>
        <taxon>Stramenopiles</taxon>
        <taxon>Ochrophyta</taxon>
        <taxon>Bolidophyceae</taxon>
        <taxon>Parmales</taxon>
        <taxon>Triparmaceae</taxon>
        <taxon>Triparma</taxon>
    </lineage>
</organism>
<evidence type="ECO:0000313" key="2">
    <source>
        <dbReference type="EMBL" id="GMI12881.1"/>
    </source>
</evidence>
<feature type="non-terminal residue" evidence="2">
    <location>
        <position position="156"/>
    </location>
</feature>
<reference evidence="2" key="1">
    <citation type="submission" date="2022-07" db="EMBL/GenBank/DDBJ databases">
        <title>Genome analysis of Parmales, a sister group of diatoms, reveals the evolutionary specialization of diatoms from phago-mixotrophs to photoautotrophs.</title>
        <authorList>
            <person name="Ban H."/>
            <person name="Sato S."/>
            <person name="Yoshikawa S."/>
            <person name="Kazumasa Y."/>
            <person name="Nakamura Y."/>
            <person name="Ichinomiya M."/>
            <person name="Saitoh K."/>
            <person name="Sato N."/>
            <person name="Blanc-Mathieu R."/>
            <person name="Endo H."/>
            <person name="Kuwata A."/>
            <person name="Ogata H."/>
        </authorList>
    </citation>
    <scope>NUCLEOTIDE SEQUENCE</scope>
</reference>
<name>A0A9W7FIY6_9STRA</name>
<keyword evidence="3" id="KW-1185">Reference proteome</keyword>
<evidence type="ECO:0000256" key="1">
    <source>
        <dbReference type="SAM" id="MobiDB-lite"/>
    </source>
</evidence>
<feature type="compositionally biased region" description="Basic and acidic residues" evidence="1">
    <location>
        <begin position="144"/>
        <end position="156"/>
    </location>
</feature>
<protein>
    <submittedName>
        <fullName evidence="2">Uncharacterized protein</fullName>
    </submittedName>
</protein>
<feature type="region of interest" description="Disordered" evidence="1">
    <location>
        <begin position="92"/>
        <end position="156"/>
    </location>
</feature>
<gene>
    <name evidence="2" type="ORF">TrRE_jg7121</name>
</gene>
<sequence length="156" mass="17045">MGLVKMKEASPAKYVPVSAGGDEDEVDFEEDEDAAIGKSKDAAGTMGWAPWAGPMVNNDSVKARHDKPAYSRSSRTNTHVLADMKRMEMERLGGAIGVRPDREVGSAFKGRDEAGGGAQVEEKPFEERLAEAKARKAARKARKAKEVEKAKEEKRR</sequence>
<accession>A0A9W7FIY6</accession>